<evidence type="ECO:0000313" key="3">
    <source>
        <dbReference type="Proteomes" id="UP000002640"/>
    </source>
</evidence>
<evidence type="ECO:0008006" key="4">
    <source>
        <dbReference type="Google" id="ProtNLM"/>
    </source>
</evidence>
<feature type="compositionally biased region" description="Low complexity" evidence="1">
    <location>
        <begin position="533"/>
        <end position="542"/>
    </location>
</feature>
<feature type="region of interest" description="Disordered" evidence="1">
    <location>
        <begin position="500"/>
        <end position="545"/>
    </location>
</feature>
<dbReference type="KEGG" id="psoj:PHYSODRAFT_326363"/>
<dbReference type="Proteomes" id="UP000002640">
    <property type="component" value="Unassembled WGS sequence"/>
</dbReference>
<accession>G4YS99</accession>
<evidence type="ECO:0000256" key="1">
    <source>
        <dbReference type="SAM" id="MobiDB-lite"/>
    </source>
</evidence>
<dbReference type="InterPro" id="IPR052613">
    <property type="entry name" value="LicD_transferase"/>
</dbReference>
<proteinExistence type="predicted"/>
<dbReference type="EMBL" id="JH159152">
    <property type="protein sequence ID" value="EGZ25330.1"/>
    <property type="molecule type" value="Genomic_DNA"/>
</dbReference>
<feature type="compositionally biased region" description="Acidic residues" evidence="1">
    <location>
        <begin position="518"/>
        <end position="532"/>
    </location>
</feature>
<gene>
    <name evidence="2" type="ORF">PHYSODRAFT_326363</name>
</gene>
<reference evidence="2 3" key="1">
    <citation type="journal article" date="2006" name="Science">
        <title>Phytophthora genome sequences uncover evolutionary origins and mechanisms of pathogenesis.</title>
        <authorList>
            <person name="Tyler B.M."/>
            <person name="Tripathy S."/>
            <person name="Zhang X."/>
            <person name="Dehal P."/>
            <person name="Jiang R.H."/>
            <person name="Aerts A."/>
            <person name="Arredondo F.D."/>
            <person name="Baxter L."/>
            <person name="Bensasson D."/>
            <person name="Beynon J.L."/>
            <person name="Chapman J."/>
            <person name="Damasceno C.M."/>
            <person name="Dorrance A.E."/>
            <person name="Dou D."/>
            <person name="Dickerman A.W."/>
            <person name="Dubchak I.L."/>
            <person name="Garbelotto M."/>
            <person name="Gijzen M."/>
            <person name="Gordon S.G."/>
            <person name="Govers F."/>
            <person name="Grunwald N.J."/>
            <person name="Huang W."/>
            <person name="Ivors K.L."/>
            <person name="Jones R.W."/>
            <person name="Kamoun S."/>
            <person name="Krampis K."/>
            <person name="Lamour K.H."/>
            <person name="Lee M.K."/>
            <person name="McDonald W.H."/>
            <person name="Medina M."/>
            <person name="Meijer H.J."/>
            <person name="Nordberg E.K."/>
            <person name="Maclean D.J."/>
            <person name="Ospina-Giraldo M.D."/>
            <person name="Morris P.F."/>
            <person name="Phuntumart V."/>
            <person name="Putnam N.H."/>
            <person name="Rash S."/>
            <person name="Rose J.K."/>
            <person name="Sakihama Y."/>
            <person name="Salamov A.A."/>
            <person name="Savidor A."/>
            <person name="Scheuring C.F."/>
            <person name="Smith B.M."/>
            <person name="Sobral B.W."/>
            <person name="Terry A."/>
            <person name="Torto-Alalibo T.A."/>
            <person name="Win J."/>
            <person name="Xu Z."/>
            <person name="Zhang H."/>
            <person name="Grigoriev I.V."/>
            <person name="Rokhsar D.S."/>
            <person name="Boore J.L."/>
        </authorList>
    </citation>
    <scope>NUCLEOTIDE SEQUENCE [LARGE SCALE GENOMIC DNA]</scope>
    <source>
        <strain evidence="2 3">P6497</strain>
    </source>
</reference>
<sequence length="742" mass="81981">MPLNDVAVLPVNLDDYTDEDEKDVEIDSTPTKRLLPSPTRLTRLAKTAIAFFVFVLFGDAILTTEMQFLPRWASFDPRCSPDTLDVSSVNYRSDHRFYAMVKDMAALSSPTFRGKHEALCSDDHADERKFEYCLPITSQDDAVFCAGADRIDLLVRQSPLTLCRASVMHLLVTDVLEELGAIDASSNAKNATSTLDTNADATAGVTTIAYEGSVPLGNDFNAALKRKGYHSFLDDNEWRVCVAPTHPLASHLYDPDRKITTSGRLVPHVNIVLSTAPSTGAAEPEMVNAHAHLDDACMPNMIDAKDVEYASTQRFYTMLQTMEALPAPVFHDEHKTLCNENAREDRDIPYCLPMSTRNDPKFCTGAERINLLVRQSPSTLCLASVLHMLVADVFEELQAAGVSPNIDLGSDSEGGSADGLTEDVDFTFSGEMATGNALDLALLKKGYNLYLNNDNWRVCVAPIHPLAANLYNPDQPIAINEYAGPYINLVSVSQKKTKARPCESLLRPNPKKLSPPVEETEAPDTPEPEAPAETEAPTAPEPGCSPNIVNVVDDGSEFYSTMKSSGALSAPRFNGAHEVLCNADTRKFRKFRYCLPISGRKDSPFCANADRMDILLRYVLHMLLADVYGELKAIGAVPLLTFGTLLGAVRDGGMIPFTEDVDIAYRGNIVDGGELDERLWRKGYHLFDYNIWRLYDPSHPIVEDYTVPYVDLYAMEQQFGSSWSMQELQARILPIERVEPLA</sequence>
<dbReference type="PANTHER" id="PTHR13627:SF33">
    <property type="entry name" value="LICD FAMILY PROTEIN"/>
    <property type="match status" value="1"/>
</dbReference>
<keyword evidence="3" id="KW-1185">Reference proteome</keyword>
<dbReference type="RefSeq" id="XP_009520618.1">
    <property type="nucleotide sequence ID" value="XM_009522323.1"/>
</dbReference>
<name>G4YS99_PHYSP</name>
<dbReference type="GeneID" id="20645421"/>
<dbReference type="OMA" id="CAHADRM"/>
<dbReference type="AlphaFoldDB" id="G4YS99"/>
<evidence type="ECO:0000313" key="2">
    <source>
        <dbReference type="EMBL" id="EGZ25330.1"/>
    </source>
</evidence>
<protein>
    <recommendedName>
        <fullName evidence="4">LicD family</fullName>
    </recommendedName>
</protein>
<dbReference type="InParanoid" id="G4YS99"/>
<dbReference type="PANTHER" id="PTHR13627">
    <property type="entry name" value="FUKUTIN RELATED PROTEIN"/>
    <property type="match status" value="1"/>
</dbReference>
<organism evidence="2 3">
    <name type="scientific">Phytophthora sojae (strain P6497)</name>
    <name type="common">Soybean stem and root rot agent</name>
    <name type="synonym">Phytophthora megasperma f. sp. glycines</name>
    <dbReference type="NCBI Taxonomy" id="1094619"/>
    <lineage>
        <taxon>Eukaryota</taxon>
        <taxon>Sar</taxon>
        <taxon>Stramenopiles</taxon>
        <taxon>Oomycota</taxon>
        <taxon>Peronosporomycetes</taxon>
        <taxon>Peronosporales</taxon>
        <taxon>Peronosporaceae</taxon>
        <taxon>Phytophthora</taxon>
    </lineage>
</organism>